<evidence type="ECO:0000256" key="2">
    <source>
        <dbReference type="SAM" id="SignalP"/>
    </source>
</evidence>
<feature type="signal peptide" evidence="2">
    <location>
        <begin position="1"/>
        <end position="25"/>
    </location>
</feature>
<comment type="similarity">
    <text evidence="1">Belongs to the UPF0065 (bug) family.</text>
</comment>
<keyword evidence="2" id="KW-0732">Signal</keyword>
<dbReference type="Pfam" id="PF03401">
    <property type="entry name" value="TctC"/>
    <property type="match status" value="1"/>
</dbReference>
<dbReference type="SUPFAM" id="SSF53850">
    <property type="entry name" value="Periplasmic binding protein-like II"/>
    <property type="match status" value="1"/>
</dbReference>
<name>A0A2A2ALE4_9BURK</name>
<evidence type="ECO:0000313" key="3">
    <source>
        <dbReference type="EMBL" id="PAT38563.1"/>
    </source>
</evidence>
<dbReference type="Gene3D" id="3.40.190.150">
    <property type="entry name" value="Bordetella uptake gene, domain 1"/>
    <property type="match status" value="1"/>
</dbReference>
<dbReference type="Gene3D" id="3.40.190.10">
    <property type="entry name" value="Periplasmic binding protein-like II"/>
    <property type="match status" value="1"/>
</dbReference>
<dbReference type="RefSeq" id="WP_095538842.1">
    <property type="nucleotide sequence ID" value="NZ_NSJB01000001.1"/>
</dbReference>
<proteinExistence type="inferred from homology"/>
<dbReference type="PANTHER" id="PTHR42928:SF5">
    <property type="entry name" value="BLR1237 PROTEIN"/>
    <property type="match status" value="1"/>
</dbReference>
<reference evidence="3 4" key="1">
    <citation type="submission" date="2017-08" db="EMBL/GenBank/DDBJ databases">
        <title>WGS of Clinical strains of the CDC Group NO-1 linked to zoonotic infections in humans.</title>
        <authorList>
            <person name="Bernier A.-M."/>
            <person name="Bernard K."/>
        </authorList>
    </citation>
    <scope>NUCLEOTIDE SEQUENCE [LARGE SCALE GENOMIC DNA]</scope>
    <source>
        <strain evidence="3 4">NML00-0135</strain>
    </source>
</reference>
<accession>A0A2A2ALE4</accession>
<comment type="caution">
    <text evidence="3">The sequence shown here is derived from an EMBL/GenBank/DDBJ whole genome shotgun (WGS) entry which is preliminary data.</text>
</comment>
<gene>
    <name evidence="3" type="ORF">CK625_03585</name>
</gene>
<dbReference type="InterPro" id="IPR005064">
    <property type="entry name" value="BUG"/>
</dbReference>
<dbReference type="EMBL" id="NSJB01000001">
    <property type="protein sequence ID" value="PAT38563.1"/>
    <property type="molecule type" value="Genomic_DNA"/>
</dbReference>
<organism evidence="3 4">
    <name type="scientific">Vandammella animalimorsus</name>
    <dbReference type="NCBI Taxonomy" id="2029117"/>
    <lineage>
        <taxon>Bacteria</taxon>
        <taxon>Pseudomonadati</taxon>
        <taxon>Pseudomonadota</taxon>
        <taxon>Betaproteobacteria</taxon>
        <taxon>Burkholderiales</taxon>
        <taxon>Comamonadaceae</taxon>
        <taxon>Vandammella</taxon>
    </lineage>
</organism>
<dbReference type="AlphaFoldDB" id="A0A2A2ALE4"/>
<feature type="chain" id="PRO_5012516630" evidence="2">
    <location>
        <begin position="26"/>
        <end position="333"/>
    </location>
</feature>
<evidence type="ECO:0000256" key="1">
    <source>
        <dbReference type="ARBA" id="ARBA00006987"/>
    </source>
</evidence>
<sequence>MRLAKLLPALLCSLGLLSAAGSAQAQSAATAPARQQEATAIVVPYAPGGPLDISARALADALKDAIGPTIVHNRPGAGGNIGLGQVARSTADGKTLGVGAVATLAINPWLYAQMPYDAQTAFEAVSPIARVPNVLVMNAQRAKALNIGSLQELIAYGRKNPGKLNYGSGGNGSAGHLAGELFKRMAELDAVHVPYNGASPAQLALLSQEVDFNFDNLAAASANIRSGKLIALAVTTLEASELLPGVPPMAQSLPGFAVDTWWGLVAPAGTPAEQVRALNQAVTQALQSPAMHSQLQALSARPFTASPEQFKRFIEAERQRYQGIVQAAGARID</sequence>
<evidence type="ECO:0000313" key="4">
    <source>
        <dbReference type="Proteomes" id="UP000218054"/>
    </source>
</evidence>
<dbReference type="PANTHER" id="PTHR42928">
    <property type="entry name" value="TRICARBOXYLATE-BINDING PROTEIN"/>
    <property type="match status" value="1"/>
</dbReference>
<dbReference type="Proteomes" id="UP000218054">
    <property type="component" value="Unassembled WGS sequence"/>
</dbReference>
<dbReference type="PIRSF" id="PIRSF017082">
    <property type="entry name" value="YflP"/>
    <property type="match status" value="1"/>
</dbReference>
<keyword evidence="4" id="KW-1185">Reference proteome</keyword>
<protein>
    <submittedName>
        <fullName evidence="3">ABC transporter substrate-binding protein</fullName>
    </submittedName>
</protein>
<dbReference type="InterPro" id="IPR042100">
    <property type="entry name" value="Bug_dom1"/>
</dbReference>